<dbReference type="RefSeq" id="WP_209970440.1">
    <property type="nucleotide sequence ID" value="NZ_JAGGLB010000003.1"/>
</dbReference>
<evidence type="ECO:0000313" key="2">
    <source>
        <dbReference type="Proteomes" id="UP001519287"/>
    </source>
</evidence>
<name>A0ABS4ISP4_9BACL</name>
<keyword evidence="2" id="KW-1185">Reference proteome</keyword>
<dbReference type="Gene3D" id="3.40.50.300">
    <property type="entry name" value="P-loop containing nucleotide triphosphate hydrolases"/>
    <property type="match status" value="1"/>
</dbReference>
<dbReference type="Proteomes" id="UP001519287">
    <property type="component" value="Unassembled WGS sequence"/>
</dbReference>
<proteinExistence type="predicted"/>
<sequence>MKINDNYLKEQLQHVYWLNGGCCAGKTTMTKKFVEELGFQTLIDDVLKYRPFSKPVEYPALQYPHPNLNWEKWFNRPTDVKYQWLCQIVVEMMEFFVVDLLKMPTDKPIIIDLGIMPEHILPFIPKERMICLYTSDEEIERLYFFRDDHKMILDVINTHTSNPAATIKHGNKTMIKFSNEIRKACVKNGIKTLERSPRLSVDEQFRLIREHFGF</sequence>
<accession>A0ABS4ISP4</accession>
<comment type="caution">
    <text evidence="1">The sequence shown here is derived from an EMBL/GenBank/DDBJ whole genome shotgun (WGS) entry which is preliminary data.</text>
</comment>
<protein>
    <submittedName>
        <fullName evidence="1">Uncharacterized protein</fullName>
    </submittedName>
</protein>
<dbReference type="InterPro" id="IPR027417">
    <property type="entry name" value="P-loop_NTPase"/>
</dbReference>
<organism evidence="1 2">
    <name type="scientific">Paenibacillus eucommiae</name>
    <dbReference type="NCBI Taxonomy" id="1355755"/>
    <lineage>
        <taxon>Bacteria</taxon>
        <taxon>Bacillati</taxon>
        <taxon>Bacillota</taxon>
        <taxon>Bacilli</taxon>
        <taxon>Bacillales</taxon>
        <taxon>Paenibacillaceae</taxon>
        <taxon>Paenibacillus</taxon>
    </lineage>
</organism>
<evidence type="ECO:0000313" key="1">
    <source>
        <dbReference type="EMBL" id="MBP1989609.1"/>
    </source>
</evidence>
<gene>
    <name evidence="1" type="ORF">J2Z66_001207</name>
</gene>
<dbReference type="EMBL" id="JAGGLB010000003">
    <property type="protein sequence ID" value="MBP1989609.1"/>
    <property type="molecule type" value="Genomic_DNA"/>
</dbReference>
<dbReference type="SUPFAM" id="SSF52540">
    <property type="entry name" value="P-loop containing nucleoside triphosphate hydrolases"/>
    <property type="match status" value="1"/>
</dbReference>
<reference evidence="1 2" key="1">
    <citation type="submission" date="2021-03" db="EMBL/GenBank/DDBJ databases">
        <title>Genomic Encyclopedia of Type Strains, Phase IV (KMG-IV): sequencing the most valuable type-strain genomes for metagenomic binning, comparative biology and taxonomic classification.</title>
        <authorList>
            <person name="Goeker M."/>
        </authorList>
    </citation>
    <scope>NUCLEOTIDE SEQUENCE [LARGE SCALE GENOMIC DNA]</scope>
    <source>
        <strain evidence="1 2">DSM 26048</strain>
    </source>
</reference>